<keyword evidence="4" id="KW-0804">Transcription</keyword>
<dbReference type="CDD" id="cd01106">
    <property type="entry name" value="HTH_TipAL-Mta"/>
    <property type="match status" value="1"/>
</dbReference>
<sequence length="341" mass="38342">MRLKVGELAKRAGLTVRTLHHYDKLGLLRPSVRSESGYRLYSQKDFHRLQQILSLRQLDIPLEEIRQVLDEGTLTTASLLAAQLARVDAEISRQVLLRDELLRLQHALAEDGEPSEAACLRTLEAMSVYRRYLGDEARALPLLGSGGKLAASWQVRIDTMRALFEQNQPAHGARARTAARHWFAQLEKDTRSRAAMFVRLDHLFAGQGSALPHTGITPALGEYILQAFAEHRLSIYRKYLAPTDYRHLRRRYAQVMRRWPALLGELESHLAAGDAPGHRAVQGLAQAWLSMRWELAGSDAAMAAMRQAEDNEAELRVGTWLHPRLLAYLKQAVAAALVQGQ</sequence>
<organism evidence="6 7">
    <name type="scientific">Cupriavidus phytorum</name>
    <dbReference type="NCBI Taxonomy" id="3024399"/>
    <lineage>
        <taxon>Bacteria</taxon>
        <taxon>Pseudomonadati</taxon>
        <taxon>Pseudomonadota</taxon>
        <taxon>Betaproteobacteria</taxon>
        <taxon>Burkholderiales</taxon>
        <taxon>Burkholderiaceae</taxon>
        <taxon>Cupriavidus</taxon>
    </lineage>
</organism>
<dbReference type="InterPro" id="IPR000551">
    <property type="entry name" value="MerR-type_HTH_dom"/>
</dbReference>
<dbReference type="EMBL" id="QKZN01000017">
    <property type="protein sequence ID" value="PZX21817.1"/>
    <property type="molecule type" value="Genomic_DNA"/>
</dbReference>
<dbReference type="PROSITE" id="PS50937">
    <property type="entry name" value="HTH_MERR_2"/>
    <property type="match status" value="1"/>
</dbReference>
<dbReference type="Gene3D" id="1.10.1660.10">
    <property type="match status" value="1"/>
</dbReference>
<dbReference type="SUPFAM" id="SSF46955">
    <property type="entry name" value="Putative DNA-binding domain"/>
    <property type="match status" value="1"/>
</dbReference>
<reference evidence="6" key="1">
    <citation type="submission" date="2018-06" db="EMBL/GenBank/DDBJ databases">
        <title>Genomic Encyclopedia of Type Strains, Phase IV (KMG-V): Genome sequencing to study the core and pangenomes of soil and plant-associated prokaryotes.</title>
        <authorList>
            <person name="Whitman W."/>
        </authorList>
    </citation>
    <scope>NUCLEOTIDE SEQUENCE [LARGE SCALE GENOMIC DNA]</scope>
    <source>
        <strain evidence="6">MLR2-44</strain>
    </source>
</reference>
<keyword evidence="1" id="KW-0678">Repressor</keyword>
<dbReference type="PRINTS" id="PR00040">
    <property type="entry name" value="HTHMERR"/>
</dbReference>
<dbReference type="Proteomes" id="UP000249638">
    <property type="component" value="Unassembled WGS sequence"/>
</dbReference>
<accession>A0A2W7NY98</accession>
<evidence type="ECO:0000256" key="2">
    <source>
        <dbReference type="ARBA" id="ARBA00023015"/>
    </source>
</evidence>
<evidence type="ECO:0000256" key="3">
    <source>
        <dbReference type="ARBA" id="ARBA00023125"/>
    </source>
</evidence>
<evidence type="ECO:0000256" key="4">
    <source>
        <dbReference type="ARBA" id="ARBA00023163"/>
    </source>
</evidence>
<dbReference type="Pfam" id="PF13411">
    <property type="entry name" value="MerR_1"/>
    <property type="match status" value="1"/>
</dbReference>
<dbReference type="PANTHER" id="PTHR30204:SF69">
    <property type="entry name" value="MERR-FAMILY TRANSCRIPTIONAL REGULATOR"/>
    <property type="match status" value="1"/>
</dbReference>
<evidence type="ECO:0000259" key="5">
    <source>
        <dbReference type="PROSITE" id="PS50937"/>
    </source>
</evidence>
<name>A0A2W7NY98_9BURK</name>
<dbReference type="PROSITE" id="PS00552">
    <property type="entry name" value="HTH_MERR_1"/>
    <property type="match status" value="1"/>
</dbReference>
<dbReference type="GO" id="GO:0003700">
    <property type="term" value="F:DNA-binding transcription factor activity"/>
    <property type="evidence" value="ECO:0007669"/>
    <property type="project" value="InterPro"/>
</dbReference>
<gene>
    <name evidence="6" type="ORF">C7416_11784</name>
</gene>
<evidence type="ECO:0000313" key="6">
    <source>
        <dbReference type="EMBL" id="PZX21817.1"/>
    </source>
</evidence>
<dbReference type="InterPro" id="IPR009061">
    <property type="entry name" value="DNA-bd_dom_put_sf"/>
</dbReference>
<evidence type="ECO:0000313" key="7">
    <source>
        <dbReference type="Proteomes" id="UP000249638"/>
    </source>
</evidence>
<comment type="caution">
    <text evidence="6">The sequence shown here is derived from an EMBL/GenBank/DDBJ whole genome shotgun (WGS) entry which is preliminary data.</text>
</comment>
<feature type="domain" description="HTH merR-type" evidence="5">
    <location>
        <begin position="1"/>
        <end position="71"/>
    </location>
</feature>
<protein>
    <submittedName>
        <fullName evidence="6">MerR family transcriptional regulator</fullName>
    </submittedName>
</protein>
<keyword evidence="7" id="KW-1185">Reference proteome</keyword>
<evidence type="ECO:0000256" key="1">
    <source>
        <dbReference type="ARBA" id="ARBA00022491"/>
    </source>
</evidence>
<keyword evidence="3" id="KW-0238">DNA-binding</keyword>
<dbReference type="GO" id="GO:0003677">
    <property type="term" value="F:DNA binding"/>
    <property type="evidence" value="ECO:0007669"/>
    <property type="project" value="UniProtKB-KW"/>
</dbReference>
<dbReference type="SMART" id="SM00422">
    <property type="entry name" value="HTH_MERR"/>
    <property type="match status" value="1"/>
</dbReference>
<keyword evidence="2" id="KW-0805">Transcription regulation</keyword>
<proteinExistence type="predicted"/>
<dbReference type="InterPro" id="IPR047057">
    <property type="entry name" value="MerR_fam"/>
</dbReference>
<dbReference type="AlphaFoldDB" id="A0A2W7NY98"/>
<dbReference type="PANTHER" id="PTHR30204">
    <property type="entry name" value="REDOX-CYCLING DRUG-SENSING TRANSCRIPTIONAL ACTIVATOR SOXR"/>
    <property type="match status" value="1"/>
</dbReference>